<gene>
    <name evidence="1" type="ORF">IAB90_01690</name>
</gene>
<organism evidence="1 2">
    <name type="scientific">Candidatus Coproplasma stercoripullorum</name>
    <dbReference type="NCBI Taxonomy" id="2840751"/>
    <lineage>
        <taxon>Bacteria</taxon>
        <taxon>Bacillati</taxon>
        <taxon>Bacillota</taxon>
        <taxon>Clostridia</taxon>
        <taxon>Eubacteriales</taxon>
        <taxon>Candidatus Coproplasma</taxon>
    </lineage>
</organism>
<protein>
    <submittedName>
        <fullName evidence="1">Uncharacterized protein</fullName>
    </submittedName>
</protein>
<name>A0A9D1AH54_9FIRM</name>
<sequence>MGIIKNFIRVKRFFAMFTALGLCVLLCVLFSACGGKKKYEVSIKVVNTLGDEFIFTPDVDELSATYEYTGEDVWYYVDSYQMPDHPKYGDIWLEPMQQGYDYISMHGVYEAPDGSTVDITAPALRCTNARGEYGFNIYIADSSVSWYGRVMNLYITIV</sequence>
<evidence type="ECO:0000313" key="1">
    <source>
        <dbReference type="EMBL" id="HIR39071.1"/>
    </source>
</evidence>
<dbReference type="AlphaFoldDB" id="A0A9D1AH54"/>
<evidence type="ECO:0000313" key="2">
    <source>
        <dbReference type="Proteomes" id="UP000824179"/>
    </source>
</evidence>
<dbReference type="Proteomes" id="UP000824179">
    <property type="component" value="Unassembled WGS sequence"/>
</dbReference>
<reference evidence="1" key="1">
    <citation type="submission" date="2020-10" db="EMBL/GenBank/DDBJ databases">
        <authorList>
            <person name="Gilroy R."/>
        </authorList>
    </citation>
    <scope>NUCLEOTIDE SEQUENCE</scope>
    <source>
        <strain evidence="1">ChiW25-3613</strain>
    </source>
</reference>
<dbReference type="EMBL" id="DVHB01000035">
    <property type="protein sequence ID" value="HIR39071.1"/>
    <property type="molecule type" value="Genomic_DNA"/>
</dbReference>
<comment type="caution">
    <text evidence="1">The sequence shown here is derived from an EMBL/GenBank/DDBJ whole genome shotgun (WGS) entry which is preliminary data.</text>
</comment>
<reference evidence="1" key="2">
    <citation type="journal article" date="2021" name="PeerJ">
        <title>Extensive microbial diversity within the chicken gut microbiome revealed by metagenomics and culture.</title>
        <authorList>
            <person name="Gilroy R."/>
            <person name="Ravi A."/>
            <person name="Getino M."/>
            <person name="Pursley I."/>
            <person name="Horton D.L."/>
            <person name="Alikhan N.F."/>
            <person name="Baker D."/>
            <person name="Gharbi K."/>
            <person name="Hall N."/>
            <person name="Watson M."/>
            <person name="Adriaenssens E.M."/>
            <person name="Foster-Nyarko E."/>
            <person name="Jarju S."/>
            <person name="Secka A."/>
            <person name="Antonio M."/>
            <person name="Oren A."/>
            <person name="Chaudhuri R.R."/>
            <person name="La Ragione R."/>
            <person name="Hildebrand F."/>
            <person name="Pallen M.J."/>
        </authorList>
    </citation>
    <scope>NUCLEOTIDE SEQUENCE</scope>
    <source>
        <strain evidence="1">ChiW25-3613</strain>
    </source>
</reference>
<proteinExistence type="predicted"/>
<dbReference type="PROSITE" id="PS51257">
    <property type="entry name" value="PROKAR_LIPOPROTEIN"/>
    <property type="match status" value="1"/>
</dbReference>
<accession>A0A9D1AH54</accession>